<accession>A0ABN0T2Q0</accession>
<proteinExistence type="predicted"/>
<name>A0ABN0T2Q0_9FIRM</name>
<evidence type="ECO:0000313" key="1">
    <source>
        <dbReference type="EMBL" id="GAA0210610.1"/>
    </source>
</evidence>
<dbReference type="EMBL" id="BAAACR010000008">
    <property type="protein sequence ID" value="GAA0210610.1"/>
    <property type="molecule type" value="Genomic_DNA"/>
</dbReference>
<dbReference type="Gene3D" id="3.40.50.300">
    <property type="entry name" value="P-loop containing nucleotide triphosphate hydrolases"/>
    <property type="match status" value="1"/>
</dbReference>
<comment type="caution">
    <text evidence="1">The sequence shown here is derived from an EMBL/GenBank/DDBJ whole genome shotgun (WGS) entry which is preliminary data.</text>
</comment>
<sequence length="353" mass="38295">MARTKKNVVVSAPAGDETVREAFPRDWADICGHTQIIRRLRVLAAAQRLPHALIFCGMEGIGKRRTARVLARTLLCAEAGDHPCGHCASCRTMAAGVHPDYFETAPEARGKSAAMIRTEAVRDILVAASGTPVQSNRRIILIDGADCMNETAANRLLKTIEEPTGEVLFLLVTSAYDAVLPTIRSRAVRIAFGALPRAEIAAVLTERGAENAEAIAALSDGSLGRAYALAEEGLALRDEALTLLLRLRTLGIEDIWACAEALGARTHAERTAWIGFLQMALRDLLLLSEDGASDALCHIDRRAELTALCAKMTHADIFALMEETRRLAQRFAANVNPALQIEAFLLRARKPFV</sequence>
<dbReference type="PANTHER" id="PTHR11669:SF8">
    <property type="entry name" value="DNA POLYMERASE III SUBUNIT DELTA"/>
    <property type="match status" value="1"/>
</dbReference>
<keyword evidence="2" id="KW-1185">Reference proteome</keyword>
<dbReference type="NCBIfam" id="TIGR00678">
    <property type="entry name" value="holB"/>
    <property type="match status" value="1"/>
</dbReference>
<dbReference type="Proteomes" id="UP001500399">
    <property type="component" value="Unassembled WGS sequence"/>
</dbReference>
<dbReference type="Pfam" id="PF13177">
    <property type="entry name" value="DNA_pol3_delta2"/>
    <property type="match status" value="1"/>
</dbReference>
<dbReference type="InterPro" id="IPR050238">
    <property type="entry name" value="DNA_Rep/Repair_Clamp_Loader"/>
</dbReference>
<organism evidence="1 2">
    <name type="scientific">Selenomonas dianae</name>
    <dbReference type="NCBI Taxonomy" id="135079"/>
    <lineage>
        <taxon>Bacteria</taxon>
        <taxon>Bacillati</taxon>
        <taxon>Bacillota</taxon>
        <taxon>Negativicutes</taxon>
        <taxon>Selenomonadales</taxon>
        <taxon>Selenomonadaceae</taxon>
        <taxon>Selenomonas</taxon>
    </lineage>
</organism>
<dbReference type="PANTHER" id="PTHR11669">
    <property type="entry name" value="REPLICATION FACTOR C / DNA POLYMERASE III GAMMA-TAU SUBUNIT"/>
    <property type="match status" value="1"/>
</dbReference>
<evidence type="ECO:0000313" key="2">
    <source>
        <dbReference type="Proteomes" id="UP001500399"/>
    </source>
</evidence>
<dbReference type="SUPFAM" id="SSF52540">
    <property type="entry name" value="P-loop containing nucleoside triphosphate hydrolases"/>
    <property type="match status" value="1"/>
</dbReference>
<gene>
    <name evidence="1" type="primary">holB</name>
    <name evidence="1" type="ORF">GCM10008919_12420</name>
</gene>
<protein>
    <submittedName>
        <fullName evidence="1">DNA polymerase III subunit delta</fullName>
    </submittedName>
</protein>
<dbReference type="RefSeq" id="WP_304986926.1">
    <property type="nucleotide sequence ID" value="NZ_BAAACR010000008.1"/>
</dbReference>
<dbReference type="InterPro" id="IPR004622">
    <property type="entry name" value="DNA_pol_HolB"/>
</dbReference>
<dbReference type="InterPro" id="IPR027417">
    <property type="entry name" value="P-loop_NTPase"/>
</dbReference>
<reference evidence="1 2" key="1">
    <citation type="journal article" date="2019" name="Int. J. Syst. Evol. Microbiol.">
        <title>The Global Catalogue of Microorganisms (GCM) 10K type strain sequencing project: providing services to taxonomists for standard genome sequencing and annotation.</title>
        <authorList>
            <consortium name="The Broad Institute Genomics Platform"/>
            <consortium name="The Broad Institute Genome Sequencing Center for Infectious Disease"/>
            <person name="Wu L."/>
            <person name="Ma J."/>
        </authorList>
    </citation>
    <scope>NUCLEOTIDE SEQUENCE [LARGE SCALE GENOMIC DNA]</scope>
    <source>
        <strain evidence="1 2">JCM 8542</strain>
    </source>
</reference>